<comment type="caution">
    <text evidence="2">The sequence shown here is derived from an EMBL/GenBank/DDBJ whole genome shotgun (WGS) entry which is preliminary data.</text>
</comment>
<dbReference type="InterPro" id="IPR017853">
    <property type="entry name" value="GH"/>
</dbReference>
<evidence type="ECO:0000313" key="2">
    <source>
        <dbReference type="EMBL" id="GAA4143056.1"/>
    </source>
</evidence>
<dbReference type="Gene3D" id="3.20.20.80">
    <property type="entry name" value="Glycosidases"/>
    <property type="match status" value="2"/>
</dbReference>
<proteinExistence type="predicted"/>
<reference evidence="3" key="1">
    <citation type="journal article" date="2019" name="Int. J. Syst. Evol. Microbiol.">
        <title>The Global Catalogue of Microorganisms (GCM) 10K type strain sequencing project: providing services to taxonomists for standard genome sequencing and annotation.</title>
        <authorList>
            <consortium name="The Broad Institute Genomics Platform"/>
            <consortium name="The Broad Institute Genome Sequencing Center for Infectious Disease"/>
            <person name="Wu L."/>
            <person name="Ma J."/>
        </authorList>
    </citation>
    <scope>NUCLEOTIDE SEQUENCE [LARGE SCALE GENOMIC DNA]</scope>
    <source>
        <strain evidence="3">JCM 17316</strain>
    </source>
</reference>
<gene>
    <name evidence="2" type="ORF">GCM10022416_32680</name>
</gene>
<organism evidence="2 3">
    <name type="scientific">Actinomadura keratinilytica</name>
    <dbReference type="NCBI Taxonomy" id="547461"/>
    <lineage>
        <taxon>Bacteria</taxon>
        <taxon>Bacillati</taxon>
        <taxon>Actinomycetota</taxon>
        <taxon>Actinomycetes</taxon>
        <taxon>Streptosporangiales</taxon>
        <taxon>Thermomonosporaceae</taxon>
        <taxon>Actinomadura</taxon>
    </lineage>
</organism>
<feature type="compositionally biased region" description="Low complexity" evidence="1">
    <location>
        <begin position="158"/>
        <end position="167"/>
    </location>
</feature>
<feature type="compositionally biased region" description="Basic and acidic residues" evidence="1">
    <location>
        <begin position="338"/>
        <end position="347"/>
    </location>
</feature>
<evidence type="ECO:0000256" key="1">
    <source>
        <dbReference type="SAM" id="MobiDB-lite"/>
    </source>
</evidence>
<name>A0ABP7YXE7_9ACTN</name>
<dbReference type="CDD" id="cd11326">
    <property type="entry name" value="AmyAc_Glg_debranch"/>
    <property type="match status" value="1"/>
</dbReference>
<evidence type="ECO:0008006" key="4">
    <source>
        <dbReference type="Google" id="ProtNLM"/>
    </source>
</evidence>
<dbReference type="Gene3D" id="2.60.40.1180">
    <property type="entry name" value="Golgi alpha-mannosidase II"/>
    <property type="match status" value="1"/>
</dbReference>
<feature type="region of interest" description="Disordered" evidence="1">
    <location>
        <begin position="158"/>
        <end position="194"/>
    </location>
</feature>
<dbReference type="Proteomes" id="UP001500266">
    <property type="component" value="Unassembled WGS sequence"/>
</dbReference>
<sequence length="576" mass="63960">MMRSVVVSPYFEWGDDRPPRIPYHDMVIYEAHVKGLTARHPGVPAELRGTYAGLGHPAIIEHLTDLGVNAVELLPVHQFVHDRRLLKRGLRDYWGYNAIGFFAPHNEYSSEGERGEQVLEFKAMVRALHEAGIEVILDHTAERPPGADAVVPRHRQRLLLPPGGRRPPVLRRHRRRERPADAQPPRAPTDHGLAAVLGDGDARRRVPLRPGPGAGPRAAEADRLAAFLDLVRQDPVVSQVKLIAEPWDVGEGGYQVGDFPPLWTEWNGKYRDTMCDFWRGRPGGPTEFAARLAGSGDLYSDDGRRPFASVNFVTCHDGFTLHDLVSYDRKHNAANGEAGRDGTDDNRSLNCGEEGPNGDLGVLSLRERQKRNLLAMLFLSQGVPMLSHGDELGRPQHGNNHAYCQDNELTWVDWEALLDQFPLLDFVRRLSALRARHPVFRRLRLPDGRAASAAREHGAPRGDLPDLVWSTPGGREMTGRDWHAGDTASLQTILNGATVSEPVRRGRRIADDSFLPLFNAHAGDAAFRVPPVRYGEGWAKVLGTADPMLAEEDAPVMKAGERVTVEARSVQVLRRV</sequence>
<dbReference type="SUPFAM" id="SSF51011">
    <property type="entry name" value="Glycosyl hydrolase domain"/>
    <property type="match status" value="1"/>
</dbReference>
<feature type="region of interest" description="Disordered" evidence="1">
    <location>
        <begin position="333"/>
        <end position="353"/>
    </location>
</feature>
<evidence type="ECO:0000313" key="3">
    <source>
        <dbReference type="Proteomes" id="UP001500266"/>
    </source>
</evidence>
<keyword evidence="3" id="KW-1185">Reference proteome</keyword>
<dbReference type="PANTHER" id="PTHR43002">
    <property type="entry name" value="GLYCOGEN DEBRANCHING ENZYME"/>
    <property type="match status" value="1"/>
</dbReference>
<dbReference type="InterPro" id="IPR013780">
    <property type="entry name" value="Glyco_hydro_b"/>
</dbReference>
<accession>A0ABP7YXE7</accession>
<dbReference type="SUPFAM" id="SSF51445">
    <property type="entry name" value="(Trans)glycosidases"/>
    <property type="match status" value="1"/>
</dbReference>
<dbReference type="EMBL" id="BAABDO010000045">
    <property type="protein sequence ID" value="GAA4143056.1"/>
    <property type="molecule type" value="Genomic_DNA"/>
</dbReference>
<protein>
    <recommendedName>
        <fullName evidence="4">Glycogen debranching enzyme</fullName>
    </recommendedName>
</protein>
<feature type="compositionally biased region" description="Basic residues" evidence="1">
    <location>
        <begin position="168"/>
        <end position="177"/>
    </location>
</feature>